<accession>A0A836C8C1</accession>
<dbReference type="AlphaFoldDB" id="A0A836C8C1"/>
<protein>
    <recommendedName>
        <fullName evidence="3">Acylphosphatase-like domain-containing protein</fullName>
    </recommendedName>
</protein>
<dbReference type="OrthoDB" id="73375at2759"/>
<evidence type="ECO:0000259" key="3">
    <source>
        <dbReference type="PROSITE" id="PS51160"/>
    </source>
</evidence>
<feature type="domain" description="Acylphosphatase-like" evidence="3">
    <location>
        <begin position="30"/>
        <end position="120"/>
    </location>
</feature>
<dbReference type="EMBL" id="JAFCMP010000552">
    <property type="protein sequence ID" value="KAG5175226.1"/>
    <property type="molecule type" value="Genomic_DNA"/>
</dbReference>
<evidence type="ECO:0000313" key="5">
    <source>
        <dbReference type="Proteomes" id="UP000664859"/>
    </source>
</evidence>
<proteinExistence type="inferred from homology"/>
<dbReference type="Proteomes" id="UP000664859">
    <property type="component" value="Unassembled WGS sequence"/>
</dbReference>
<dbReference type="Pfam" id="PF00708">
    <property type="entry name" value="Acylphosphatase"/>
    <property type="match status" value="1"/>
</dbReference>
<evidence type="ECO:0000256" key="1">
    <source>
        <dbReference type="PROSITE-ProRule" id="PRU00520"/>
    </source>
</evidence>
<keyword evidence="5" id="KW-1185">Reference proteome</keyword>
<name>A0A836C8C1_9STRA</name>
<reference evidence="4" key="1">
    <citation type="submission" date="2021-02" db="EMBL/GenBank/DDBJ databases">
        <title>First Annotated Genome of the Yellow-green Alga Tribonema minus.</title>
        <authorList>
            <person name="Mahan K.M."/>
        </authorList>
    </citation>
    <scope>NUCLEOTIDE SEQUENCE</scope>
    <source>
        <strain evidence="4">UTEX B ZZ1240</strain>
    </source>
</reference>
<evidence type="ECO:0000313" key="4">
    <source>
        <dbReference type="EMBL" id="KAG5175226.1"/>
    </source>
</evidence>
<dbReference type="SUPFAM" id="SSF54975">
    <property type="entry name" value="Acylphosphatase/BLUF domain-like"/>
    <property type="match status" value="1"/>
</dbReference>
<dbReference type="InterPro" id="IPR001792">
    <property type="entry name" value="Acylphosphatase-like_dom"/>
</dbReference>
<comment type="caution">
    <text evidence="1">Lacks conserved residue(s) required for the propagation of feature annotation.</text>
</comment>
<comment type="caution">
    <text evidence="4">The sequence shown here is derived from an EMBL/GenBank/DDBJ whole genome shotgun (WGS) entry which is preliminary data.</text>
</comment>
<dbReference type="Gene3D" id="3.30.70.100">
    <property type="match status" value="1"/>
</dbReference>
<sequence>MAVLLLLPAVRPDAEVNVPRGWRKSDRFYGFRYEVRGLVQDVGFLQAAVHAAEELGCFGWIQNSKVNTVVGEARCSKLDGPKMVEFLRFGPDDARVTEVLVKPYEDTKIKLHFASFLALPDERKTCFRAIPHQCPEYAGPVAPPADTSYQDHSLTADVRAKSEL</sequence>
<dbReference type="PROSITE" id="PS51160">
    <property type="entry name" value="ACYLPHOSPHATASE_3"/>
    <property type="match status" value="1"/>
</dbReference>
<organism evidence="4 5">
    <name type="scientific">Tribonema minus</name>
    <dbReference type="NCBI Taxonomy" id="303371"/>
    <lineage>
        <taxon>Eukaryota</taxon>
        <taxon>Sar</taxon>
        <taxon>Stramenopiles</taxon>
        <taxon>Ochrophyta</taxon>
        <taxon>PX clade</taxon>
        <taxon>Xanthophyceae</taxon>
        <taxon>Tribonematales</taxon>
        <taxon>Tribonemataceae</taxon>
        <taxon>Tribonema</taxon>
    </lineage>
</organism>
<dbReference type="InterPro" id="IPR036046">
    <property type="entry name" value="Acylphosphatase-like_dom_sf"/>
</dbReference>
<evidence type="ECO:0000256" key="2">
    <source>
        <dbReference type="RuleBase" id="RU004168"/>
    </source>
</evidence>
<gene>
    <name evidence="4" type="ORF">JKP88DRAFT_100042</name>
</gene>
<comment type="similarity">
    <text evidence="2">Belongs to the acylphosphatase family.</text>
</comment>